<proteinExistence type="predicted"/>
<dbReference type="EMBL" id="JACCFK010000001">
    <property type="protein sequence ID" value="NYI90683.1"/>
    <property type="molecule type" value="Genomic_DNA"/>
</dbReference>
<evidence type="ECO:0000313" key="9">
    <source>
        <dbReference type="Proteomes" id="UP000549616"/>
    </source>
</evidence>
<feature type="transmembrane region" description="Helical" evidence="6">
    <location>
        <begin position="334"/>
        <end position="357"/>
    </location>
</feature>
<comment type="caution">
    <text evidence="8">The sequence shown here is derived from an EMBL/GenBank/DDBJ whole genome shotgun (WGS) entry which is preliminary data.</text>
</comment>
<keyword evidence="9" id="KW-1185">Reference proteome</keyword>
<feature type="domain" description="Major facilitator superfamily (MFS) profile" evidence="7">
    <location>
        <begin position="20"/>
        <end position="425"/>
    </location>
</feature>
<sequence>MTTADTAIEASVIRKLTWRFLPFLGLCYIVLYMDRLNIGVAALTMNADLGLSATAFGLAAGIYFWSYTVCEVPSNLVLAKVGARRWIPRIMITWGLVTIGTAFVQGAGSLSVARVLLGIAEAGFSPGALYFVTRWFPYRARARAMGWIITCICLSGVTAPISAHLLELDGLAGLAGWRWLFVITGIPAVIMGFLCYRVLRDRPADAKWLTPEERTWLERTMDAEHRRNEQRHSMSILRGLTDVRVLVLCLVFLTVTFGLNGYSIWMPQILATFGWDKLAIGWIGAIPPLLAIVPMLLWTRRSDRRRERVWHFAIPMLVSAAGFLYAAANLHTPLAAMAGFSLAAIGLYAAMSIFFLLPSAMLSGVAAAAGLALINGLGNLGGFFGPQVTGIIKDATGSFVWAVIAFGLVLALGAALAVALSRNRAMREALSDHWQDQEAAALAAGTPGGGK</sequence>
<organism evidence="8 9">
    <name type="scientific">Amycolatopsis endophytica</name>
    <dbReference type="NCBI Taxonomy" id="860233"/>
    <lineage>
        <taxon>Bacteria</taxon>
        <taxon>Bacillati</taxon>
        <taxon>Actinomycetota</taxon>
        <taxon>Actinomycetes</taxon>
        <taxon>Pseudonocardiales</taxon>
        <taxon>Pseudonocardiaceae</taxon>
        <taxon>Amycolatopsis</taxon>
    </lineage>
</organism>
<feature type="transmembrane region" description="Helical" evidence="6">
    <location>
        <begin position="86"/>
        <end position="106"/>
    </location>
</feature>
<feature type="transmembrane region" description="Helical" evidence="6">
    <location>
        <begin position="236"/>
        <end position="259"/>
    </location>
</feature>
<feature type="transmembrane region" description="Helical" evidence="6">
    <location>
        <begin position="399"/>
        <end position="420"/>
    </location>
</feature>
<dbReference type="Proteomes" id="UP000549616">
    <property type="component" value="Unassembled WGS sequence"/>
</dbReference>
<keyword evidence="4 6" id="KW-1133">Transmembrane helix</keyword>
<evidence type="ECO:0000256" key="1">
    <source>
        <dbReference type="ARBA" id="ARBA00004651"/>
    </source>
</evidence>
<evidence type="ECO:0000313" key="8">
    <source>
        <dbReference type="EMBL" id="NYI90683.1"/>
    </source>
</evidence>
<dbReference type="FunFam" id="1.20.1250.20:FF:000018">
    <property type="entry name" value="MFS transporter permease"/>
    <property type="match status" value="1"/>
</dbReference>
<dbReference type="GO" id="GO:0022857">
    <property type="term" value="F:transmembrane transporter activity"/>
    <property type="evidence" value="ECO:0007669"/>
    <property type="project" value="InterPro"/>
</dbReference>
<evidence type="ECO:0000256" key="2">
    <source>
        <dbReference type="ARBA" id="ARBA00022448"/>
    </source>
</evidence>
<feature type="transmembrane region" description="Helical" evidence="6">
    <location>
        <begin position="364"/>
        <end position="384"/>
    </location>
</feature>
<gene>
    <name evidence="8" type="ORF">HNR02_004006</name>
</gene>
<dbReference type="InterPro" id="IPR011701">
    <property type="entry name" value="MFS"/>
</dbReference>
<feature type="transmembrane region" description="Helical" evidence="6">
    <location>
        <begin position="309"/>
        <end position="328"/>
    </location>
</feature>
<keyword evidence="3 6" id="KW-0812">Transmembrane</keyword>
<accession>A0A853B616</accession>
<evidence type="ECO:0000256" key="3">
    <source>
        <dbReference type="ARBA" id="ARBA00022692"/>
    </source>
</evidence>
<dbReference type="PROSITE" id="PS50850">
    <property type="entry name" value="MFS"/>
    <property type="match status" value="1"/>
</dbReference>
<dbReference type="Gene3D" id="1.20.1250.20">
    <property type="entry name" value="MFS general substrate transporter like domains"/>
    <property type="match status" value="2"/>
</dbReference>
<feature type="transmembrane region" description="Helical" evidence="6">
    <location>
        <begin position="279"/>
        <end position="297"/>
    </location>
</feature>
<dbReference type="Pfam" id="PF07690">
    <property type="entry name" value="MFS_1"/>
    <property type="match status" value="1"/>
</dbReference>
<reference evidence="8 9" key="1">
    <citation type="submission" date="2020-07" db="EMBL/GenBank/DDBJ databases">
        <title>Sequencing the genomes of 1000 actinobacteria strains.</title>
        <authorList>
            <person name="Klenk H.-P."/>
        </authorList>
    </citation>
    <scope>NUCLEOTIDE SEQUENCE [LARGE SCALE GENOMIC DNA]</scope>
    <source>
        <strain evidence="8 9">DSM 104006</strain>
    </source>
</reference>
<dbReference type="SUPFAM" id="SSF103473">
    <property type="entry name" value="MFS general substrate transporter"/>
    <property type="match status" value="1"/>
</dbReference>
<comment type="subcellular location">
    <subcellularLocation>
        <location evidence="1">Cell membrane</location>
        <topology evidence="1">Multi-pass membrane protein</topology>
    </subcellularLocation>
</comment>
<dbReference type="PANTHER" id="PTHR43791">
    <property type="entry name" value="PERMEASE-RELATED"/>
    <property type="match status" value="1"/>
</dbReference>
<evidence type="ECO:0000256" key="6">
    <source>
        <dbReference type="SAM" id="Phobius"/>
    </source>
</evidence>
<dbReference type="InterPro" id="IPR020846">
    <property type="entry name" value="MFS_dom"/>
</dbReference>
<dbReference type="CDD" id="cd17319">
    <property type="entry name" value="MFS_ExuT_GudP_like"/>
    <property type="match status" value="1"/>
</dbReference>
<dbReference type="PANTHER" id="PTHR43791:SF36">
    <property type="entry name" value="TRANSPORTER, PUTATIVE (AFU_ORTHOLOGUE AFUA_6G08340)-RELATED"/>
    <property type="match status" value="1"/>
</dbReference>
<feature type="transmembrane region" description="Helical" evidence="6">
    <location>
        <begin position="112"/>
        <end position="132"/>
    </location>
</feature>
<keyword evidence="2" id="KW-0813">Transport</keyword>
<feature type="transmembrane region" description="Helical" evidence="6">
    <location>
        <begin position="177"/>
        <end position="199"/>
    </location>
</feature>
<keyword evidence="5 6" id="KW-0472">Membrane</keyword>
<dbReference type="GO" id="GO:0005886">
    <property type="term" value="C:plasma membrane"/>
    <property type="evidence" value="ECO:0007669"/>
    <property type="project" value="UniProtKB-SubCell"/>
</dbReference>
<protein>
    <submittedName>
        <fullName evidence="8">ACS family tartrate transporter-like MFS transporter</fullName>
    </submittedName>
</protein>
<evidence type="ECO:0000256" key="5">
    <source>
        <dbReference type="ARBA" id="ARBA00023136"/>
    </source>
</evidence>
<dbReference type="RefSeq" id="WP_179774673.1">
    <property type="nucleotide sequence ID" value="NZ_JACCFK010000001.1"/>
</dbReference>
<name>A0A853B616_9PSEU</name>
<feature type="transmembrane region" description="Helical" evidence="6">
    <location>
        <begin position="144"/>
        <end position="165"/>
    </location>
</feature>
<dbReference type="AlphaFoldDB" id="A0A853B616"/>
<dbReference type="InterPro" id="IPR036259">
    <property type="entry name" value="MFS_trans_sf"/>
</dbReference>
<feature type="transmembrane region" description="Helical" evidence="6">
    <location>
        <begin position="16"/>
        <end position="33"/>
    </location>
</feature>
<evidence type="ECO:0000256" key="4">
    <source>
        <dbReference type="ARBA" id="ARBA00022989"/>
    </source>
</evidence>
<evidence type="ECO:0000259" key="7">
    <source>
        <dbReference type="PROSITE" id="PS50850"/>
    </source>
</evidence>